<dbReference type="OrthoDB" id="9813719at2"/>
<dbReference type="CDD" id="cd00315">
    <property type="entry name" value="Cyt_C5_DNA_methylase"/>
    <property type="match status" value="1"/>
</dbReference>
<dbReference type="InterPro" id="IPR050390">
    <property type="entry name" value="C5-Methyltransferase"/>
</dbReference>
<dbReference type="InterPro" id="IPR018117">
    <property type="entry name" value="C5_DNA_meth_AS"/>
</dbReference>
<organism evidence="8 9">
    <name type="scientific">Planktothrix tepida PCC 9214</name>
    <dbReference type="NCBI Taxonomy" id="671072"/>
    <lineage>
        <taxon>Bacteria</taxon>
        <taxon>Bacillati</taxon>
        <taxon>Cyanobacteriota</taxon>
        <taxon>Cyanophyceae</taxon>
        <taxon>Oscillatoriophycideae</taxon>
        <taxon>Oscillatoriales</taxon>
        <taxon>Microcoleaceae</taxon>
        <taxon>Planktothrix</taxon>
    </lineage>
</organism>
<sequence>MSLKLTQFRVIDLFCGCGGLSLGLQNAGFNIVAGFDNWKLALDIYQKNFKHPSFLMDLGNLQGDFSNFKMFKADIIVGGPPCQDFSSAGKRDESLGRGDLTLVFAEIVATIQPQFFIMENVARFIKTQKYKQAKTLLRSANYGLSEIILDASLCGVPQIRKRFFWIGEFQGKDDQFKQSLEANLSSKSLTIRDYFNQISKPLDIEHYYRHPRSYQRRGIFSIDEPSPTIRSVNRPIPKTYQPHPGDSALISPEVRPLTTLERSYIQTFPETFIFTGSKTHLEQIIANAVPVKLAEYVGRCLIHDCVSTEGIKCVNY</sequence>
<evidence type="ECO:0000256" key="6">
    <source>
        <dbReference type="RuleBase" id="RU000416"/>
    </source>
</evidence>
<dbReference type="PROSITE" id="PS51679">
    <property type="entry name" value="SAM_MT_C5"/>
    <property type="match status" value="1"/>
</dbReference>
<dbReference type="GO" id="GO:0009307">
    <property type="term" value="P:DNA restriction-modification system"/>
    <property type="evidence" value="ECO:0007669"/>
    <property type="project" value="UniProtKB-KW"/>
</dbReference>
<dbReference type="RefSeq" id="WP_072718229.1">
    <property type="nucleotide sequence ID" value="NZ_LN889782.1"/>
</dbReference>
<dbReference type="Gene3D" id="3.90.120.10">
    <property type="entry name" value="DNA Methylase, subunit A, domain 2"/>
    <property type="match status" value="1"/>
</dbReference>
<evidence type="ECO:0000313" key="8">
    <source>
        <dbReference type="EMBL" id="CUR31362.1"/>
    </source>
</evidence>
<dbReference type="GO" id="GO:0003886">
    <property type="term" value="F:DNA (cytosine-5-)-methyltransferase activity"/>
    <property type="evidence" value="ECO:0007669"/>
    <property type="project" value="UniProtKB-EC"/>
</dbReference>
<evidence type="ECO:0000256" key="3">
    <source>
        <dbReference type="ARBA" id="ARBA00022691"/>
    </source>
</evidence>
<evidence type="ECO:0000256" key="7">
    <source>
        <dbReference type="RuleBase" id="RU000417"/>
    </source>
</evidence>
<evidence type="ECO:0000313" key="9">
    <source>
        <dbReference type="Proteomes" id="UP000184315"/>
    </source>
</evidence>
<reference evidence="9" key="1">
    <citation type="submission" date="2015-10" db="EMBL/GenBank/DDBJ databases">
        <authorList>
            <person name="Regsiter A."/>
            <person name="william w."/>
        </authorList>
    </citation>
    <scope>NUCLEOTIDE SEQUENCE [LARGE SCALE GENOMIC DNA]</scope>
</reference>
<accession>A0A1J1LH49</accession>
<dbReference type="EC" id="2.1.1.37" evidence="7"/>
<dbReference type="Gene3D" id="3.40.50.150">
    <property type="entry name" value="Vaccinia Virus protein VP39"/>
    <property type="match status" value="1"/>
</dbReference>
<dbReference type="PANTHER" id="PTHR10629:SF52">
    <property type="entry name" value="DNA (CYTOSINE-5)-METHYLTRANSFERASE 1"/>
    <property type="match status" value="1"/>
</dbReference>
<keyword evidence="3 5" id="KW-0949">S-adenosyl-L-methionine</keyword>
<protein>
    <recommendedName>
        <fullName evidence="7">Cytosine-specific methyltransferase</fullName>
        <ecNumber evidence="7">2.1.1.37</ecNumber>
    </recommendedName>
</protein>
<dbReference type="NCBIfam" id="TIGR00675">
    <property type="entry name" value="dcm"/>
    <property type="match status" value="1"/>
</dbReference>
<evidence type="ECO:0000256" key="1">
    <source>
        <dbReference type="ARBA" id="ARBA00022603"/>
    </source>
</evidence>
<dbReference type="GO" id="GO:0003677">
    <property type="term" value="F:DNA binding"/>
    <property type="evidence" value="ECO:0007669"/>
    <property type="project" value="TreeGrafter"/>
</dbReference>
<keyword evidence="2 5" id="KW-0808">Transferase</keyword>
<dbReference type="InterPro" id="IPR001525">
    <property type="entry name" value="C5_MeTfrase"/>
</dbReference>
<comment type="similarity">
    <text evidence="5 6">Belongs to the class I-like SAM-binding methyltransferase superfamily. C5-methyltransferase family.</text>
</comment>
<dbReference type="EMBL" id="CZDF01000132">
    <property type="protein sequence ID" value="CUR31362.1"/>
    <property type="molecule type" value="Genomic_DNA"/>
</dbReference>
<proteinExistence type="inferred from homology"/>
<dbReference type="Pfam" id="PF00145">
    <property type="entry name" value="DNA_methylase"/>
    <property type="match status" value="1"/>
</dbReference>
<name>A0A1J1LH49_9CYAN</name>
<dbReference type="Proteomes" id="UP000184315">
    <property type="component" value="Unassembled WGS sequence"/>
</dbReference>
<feature type="active site" evidence="5">
    <location>
        <position position="82"/>
    </location>
</feature>
<keyword evidence="9" id="KW-1185">Reference proteome</keyword>
<dbReference type="PANTHER" id="PTHR10629">
    <property type="entry name" value="CYTOSINE-SPECIFIC METHYLTRANSFERASE"/>
    <property type="match status" value="1"/>
</dbReference>
<evidence type="ECO:0000256" key="5">
    <source>
        <dbReference type="PROSITE-ProRule" id="PRU01016"/>
    </source>
</evidence>
<keyword evidence="1 5" id="KW-0489">Methyltransferase</keyword>
<evidence type="ECO:0000256" key="4">
    <source>
        <dbReference type="ARBA" id="ARBA00022747"/>
    </source>
</evidence>
<dbReference type="PROSITE" id="PS00094">
    <property type="entry name" value="C5_MTASE_1"/>
    <property type="match status" value="1"/>
</dbReference>
<dbReference type="GO" id="GO:0044027">
    <property type="term" value="P:negative regulation of gene expression via chromosomal CpG island methylation"/>
    <property type="evidence" value="ECO:0007669"/>
    <property type="project" value="TreeGrafter"/>
</dbReference>
<evidence type="ECO:0000256" key="2">
    <source>
        <dbReference type="ARBA" id="ARBA00022679"/>
    </source>
</evidence>
<dbReference type="InterPro" id="IPR029063">
    <property type="entry name" value="SAM-dependent_MTases_sf"/>
</dbReference>
<keyword evidence="4" id="KW-0680">Restriction system</keyword>
<dbReference type="GO" id="GO:0032259">
    <property type="term" value="P:methylation"/>
    <property type="evidence" value="ECO:0007669"/>
    <property type="project" value="UniProtKB-KW"/>
</dbReference>
<gene>
    <name evidence="8" type="primary">hgiDIM</name>
    <name evidence="8" type="ORF">PL9214290953</name>
</gene>
<dbReference type="SUPFAM" id="SSF53335">
    <property type="entry name" value="S-adenosyl-L-methionine-dependent methyltransferases"/>
    <property type="match status" value="1"/>
</dbReference>
<comment type="catalytic activity">
    <reaction evidence="7">
        <text>a 2'-deoxycytidine in DNA + S-adenosyl-L-methionine = a 5-methyl-2'-deoxycytidine in DNA + S-adenosyl-L-homocysteine + H(+)</text>
        <dbReference type="Rhea" id="RHEA:13681"/>
        <dbReference type="Rhea" id="RHEA-COMP:11369"/>
        <dbReference type="Rhea" id="RHEA-COMP:11370"/>
        <dbReference type="ChEBI" id="CHEBI:15378"/>
        <dbReference type="ChEBI" id="CHEBI:57856"/>
        <dbReference type="ChEBI" id="CHEBI:59789"/>
        <dbReference type="ChEBI" id="CHEBI:85452"/>
        <dbReference type="ChEBI" id="CHEBI:85454"/>
        <dbReference type="EC" id="2.1.1.37"/>
    </reaction>
</comment>
<dbReference type="PRINTS" id="PR00105">
    <property type="entry name" value="C5METTRFRASE"/>
</dbReference>
<dbReference type="AlphaFoldDB" id="A0A1J1LH49"/>
<dbReference type="STRING" id="671072.PL9214290953"/>